<dbReference type="RefSeq" id="WP_188904259.1">
    <property type="nucleotide sequence ID" value="NZ_BMOM01000016.1"/>
</dbReference>
<accession>A0ABQ2GUK5</accession>
<protein>
    <submittedName>
        <fullName evidence="2">Uncharacterized protein</fullName>
    </submittedName>
</protein>
<feature type="region of interest" description="Disordered" evidence="1">
    <location>
        <begin position="1"/>
        <end position="95"/>
    </location>
</feature>
<evidence type="ECO:0000313" key="3">
    <source>
        <dbReference type="Proteomes" id="UP000661918"/>
    </source>
</evidence>
<sequence length="95" mass="9331">MTKDDPTGERDALPINPTLTPHLKPAAGHPPAAQGPAPEHPEGRTLPGVPAPAGDGMSAGEVTGLLGGDASMTEANIALERAEGLDPGPGPGTEG</sequence>
<evidence type="ECO:0000256" key="1">
    <source>
        <dbReference type="SAM" id="MobiDB-lite"/>
    </source>
</evidence>
<name>A0ABQ2GUK5_9DEIO</name>
<keyword evidence="3" id="KW-1185">Reference proteome</keyword>
<dbReference type="EMBL" id="BMOM01000016">
    <property type="protein sequence ID" value="GGM12560.1"/>
    <property type="molecule type" value="Genomic_DNA"/>
</dbReference>
<comment type="caution">
    <text evidence="2">The sequence shown here is derived from an EMBL/GenBank/DDBJ whole genome shotgun (WGS) entry which is preliminary data.</text>
</comment>
<reference evidence="3" key="1">
    <citation type="journal article" date="2019" name="Int. J. Syst. Evol. Microbiol.">
        <title>The Global Catalogue of Microorganisms (GCM) 10K type strain sequencing project: providing services to taxonomists for standard genome sequencing and annotation.</title>
        <authorList>
            <consortium name="The Broad Institute Genomics Platform"/>
            <consortium name="The Broad Institute Genome Sequencing Center for Infectious Disease"/>
            <person name="Wu L."/>
            <person name="Ma J."/>
        </authorList>
    </citation>
    <scope>NUCLEOTIDE SEQUENCE [LARGE SCALE GENOMIC DNA]</scope>
    <source>
        <strain evidence="3">JCM 15443</strain>
    </source>
</reference>
<organism evidence="2 3">
    <name type="scientific">Deinococcus aerophilus</name>
    <dbReference type="NCBI Taxonomy" id="522488"/>
    <lineage>
        <taxon>Bacteria</taxon>
        <taxon>Thermotogati</taxon>
        <taxon>Deinococcota</taxon>
        <taxon>Deinococci</taxon>
        <taxon>Deinococcales</taxon>
        <taxon>Deinococcaceae</taxon>
        <taxon>Deinococcus</taxon>
    </lineage>
</organism>
<evidence type="ECO:0000313" key="2">
    <source>
        <dbReference type="EMBL" id="GGM12560.1"/>
    </source>
</evidence>
<gene>
    <name evidence="2" type="ORF">GCM10010841_21350</name>
</gene>
<dbReference type="Proteomes" id="UP000661918">
    <property type="component" value="Unassembled WGS sequence"/>
</dbReference>
<proteinExistence type="predicted"/>
<feature type="compositionally biased region" description="Low complexity" evidence="1">
    <location>
        <begin position="25"/>
        <end position="37"/>
    </location>
</feature>
<feature type="compositionally biased region" description="Basic and acidic residues" evidence="1">
    <location>
        <begin position="1"/>
        <end position="12"/>
    </location>
</feature>